<proteinExistence type="predicted"/>
<keyword evidence="2" id="KW-1185">Reference proteome</keyword>
<gene>
    <name evidence="1" type="ORF">NCGR_LOCUS14695</name>
</gene>
<accession>A0A811N5Z1</accession>
<organism evidence="1 2">
    <name type="scientific">Miscanthus lutarioriparius</name>
    <dbReference type="NCBI Taxonomy" id="422564"/>
    <lineage>
        <taxon>Eukaryota</taxon>
        <taxon>Viridiplantae</taxon>
        <taxon>Streptophyta</taxon>
        <taxon>Embryophyta</taxon>
        <taxon>Tracheophyta</taxon>
        <taxon>Spermatophyta</taxon>
        <taxon>Magnoliopsida</taxon>
        <taxon>Liliopsida</taxon>
        <taxon>Poales</taxon>
        <taxon>Poaceae</taxon>
        <taxon>PACMAD clade</taxon>
        <taxon>Panicoideae</taxon>
        <taxon>Andropogonodae</taxon>
        <taxon>Andropogoneae</taxon>
        <taxon>Saccharinae</taxon>
        <taxon>Miscanthus</taxon>
    </lineage>
</organism>
<sequence>MAALPVILGTQVDRPVVATDGPFLGLDELAVTHGPGLRMAFHLEQEVHGAGNLGVGEVWHGGESVCVLAKTFAQQAQFMDTGRVGWGTVAHWRLIEVLTALVLRIYAVRDEVRLTTTNVIALCDILAKNL</sequence>
<comment type="caution">
    <text evidence="1">The sequence shown here is derived from an EMBL/GenBank/DDBJ whole genome shotgun (WGS) entry which is preliminary data.</text>
</comment>
<reference evidence="1" key="1">
    <citation type="submission" date="2020-10" db="EMBL/GenBank/DDBJ databases">
        <authorList>
            <person name="Han B."/>
            <person name="Lu T."/>
            <person name="Zhao Q."/>
            <person name="Huang X."/>
            <person name="Zhao Y."/>
        </authorList>
    </citation>
    <scope>NUCLEOTIDE SEQUENCE</scope>
</reference>
<dbReference type="Proteomes" id="UP000604825">
    <property type="component" value="Unassembled WGS sequence"/>
</dbReference>
<name>A0A811N5Z1_9POAL</name>
<protein>
    <submittedName>
        <fullName evidence="1">Uncharacterized protein</fullName>
    </submittedName>
</protein>
<evidence type="ECO:0000313" key="2">
    <source>
        <dbReference type="Proteomes" id="UP000604825"/>
    </source>
</evidence>
<dbReference type="AlphaFoldDB" id="A0A811N5Z1"/>
<evidence type="ECO:0000313" key="1">
    <source>
        <dbReference type="EMBL" id="CAD6221418.1"/>
    </source>
</evidence>
<dbReference type="EMBL" id="CAJGYO010000003">
    <property type="protein sequence ID" value="CAD6221418.1"/>
    <property type="molecule type" value="Genomic_DNA"/>
</dbReference>